<keyword evidence="1" id="KW-0810">Translation regulation</keyword>
<dbReference type="GO" id="GO:0022627">
    <property type="term" value="C:cytosolic small ribosomal subunit"/>
    <property type="evidence" value="ECO:0007669"/>
    <property type="project" value="TreeGrafter"/>
</dbReference>
<dbReference type="Gene3D" id="3.30.160.100">
    <property type="entry name" value="Ribosome hibernation promotion factor-like"/>
    <property type="match status" value="1"/>
</dbReference>
<protein>
    <submittedName>
        <fullName evidence="3">Ribosomal subunit interface protein</fullName>
    </submittedName>
</protein>
<dbReference type="AlphaFoldDB" id="A0A1G2BQU1"/>
<name>A0A1G2BQU1_9BACT</name>
<dbReference type="InterPro" id="IPR036567">
    <property type="entry name" value="RHF-like"/>
</dbReference>
<evidence type="ECO:0000313" key="4">
    <source>
        <dbReference type="Proteomes" id="UP000178109"/>
    </source>
</evidence>
<dbReference type="SUPFAM" id="SSF69754">
    <property type="entry name" value="Ribosome binding protein Y (YfiA homologue)"/>
    <property type="match status" value="1"/>
</dbReference>
<dbReference type="GO" id="GO:0045900">
    <property type="term" value="P:negative regulation of translational elongation"/>
    <property type="evidence" value="ECO:0007669"/>
    <property type="project" value="TreeGrafter"/>
</dbReference>
<dbReference type="InterPro" id="IPR050574">
    <property type="entry name" value="HPF/YfiA_ribosome-assoc"/>
</dbReference>
<evidence type="ECO:0000256" key="1">
    <source>
        <dbReference type="ARBA" id="ARBA00022845"/>
    </source>
</evidence>
<reference evidence="3 4" key="1">
    <citation type="journal article" date="2016" name="Nat. Commun.">
        <title>Thousands of microbial genomes shed light on interconnected biogeochemical processes in an aquifer system.</title>
        <authorList>
            <person name="Anantharaman K."/>
            <person name="Brown C.T."/>
            <person name="Hug L.A."/>
            <person name="Sharon I."/>
            <person name="Castelle C.J."/>
            <person name="Probst A.J."/>
            <person name="Thomas B.C."/>
            <person name="Singh A."/>
            <person name="Wilkins M.J."/>
            <person name="Karaoz U."/>
            <person name="Brodie E.L."/>
            <person name="Williams K.H."/>
            <person name="Hubbard S.S."/>
            <person name="Banfield J.F."/>
        </authorList>
    </citation>
    <scope>NUCLEOTIDE SEQUENCE [LARGE SCALE GENOMIC DNA]</scope>
</reference>
<dbReference type="Proteomes" id="UP000178109">
    <property type="component" value="Unassembled WGS sequence"/>
</dbReference>
<gene>
    <name evidence="3" type="ORF">A3H70_05355</name>
</gene>
<feature type="coiled-coil region" evidence="2">
    <location>
        <begin position="78"/>
        <end position="105"/>
    </location>
</feature>
<dbReference type="InterPro" id="IPR003489">
    <property type="entry name" value="RHF/RaiA"/>
</dbReference>
<dbReference type="EMBL" id="MHKO01000044">
    <property type="protein sequence ID" value="OGY91525.1"/>
    <property type="molecule type" value="Genomic_DNA"/>
</dbReference>
<dbReference type="GO" id="GO:0043024">
    <property type="term" value="F:ribosomal small subunit binding"/>
    <property type="evidence" value="ECO:0007669"/>
    <property type="project" value="TreeGrafter"/>
</dbReference>
<proteinExistence type="predicted"/>
<accession>A0A1G2BQU1</accession>
<comment type="caution">
    <text evidence="3">The sequence shown here is derived from an EMBL/GenBank/DDBJ whole genome shotgun (WGS) entry which is preliminary data.</text>
</comment>
<evidence type="ECO:0000256" key="2">
    <source>
        <dbReference type="SAM" id="Coils"/>
    </source>
</evidence>
<dbReference type="STRING" id="1798553.A3H70_05355"/>
<organism evidence="3 4">
    <name type="scientific">Candidatus Komeilibacteria bacterium RIFCSPLOWO2_02_FULL_48_11</name>
    <dbReference type="NCBI Taxonomy" id="1798553"/>
    <lineage>
        <taxon>Bacteria</taxon>
        <taxon>Candidatus Komeiliibacteriota</taxon>
    </lineage>
</organism>
<keyword evidence="2" id="KW-0175">Coiled coil</keyword>
<dbReference type="PANTHER" id="PTHR33231">
    <property type="entry name" value="30S RIBOSOMAL PROTEIN"/>
    <property type="match status" value="1"/>
</dbReference>
<dbReference type="Pfam" id="PF02482">
    <property type="entry name" value="Ribosomal_S30AE"/>
    <property type="match status" value="1"/>
</dbReference>
<dbReference type="PANTHER" id="PTHR33231:SF1">
    <property type="entry name" value="30S RIBOSOMAL PROTEIN"/>
    <property type="match status" value="1"/>
</dbReference>
<evidence type="ECO:0000313" key="3">
    <source>
        <dbReference type="EMBL" id="OGY91525.1"/>
    </source>
</evidence>
<dbReference type="CDD" id="cd00552">
    <property type="entry name" value="RaiA"/>
    <property type="match status" value="1"/>
</dbReference>
<dbReference type="NCBIfam" id="TIGR00741">
    <property type="entry name" value="yfiA"/>
    <property type="match status" value="1"/>
</dbReference>
<sequence length="106" mass="12308">MKIQFYAKNIELTPGLKQVFEEKLEHLKKYKGKLKLLDVRVDLSRDNHHRKGDVFRVEVNVDLPGQVLRVVETGADMISTLDVAARKLERQARDVKERLVGQSKQR</sequence>